<comment type="subcellular location">
    <subcellularLocation>
        <location evidence="1">Cell membrane</location>
        <topology evidence="1">Multi-pass membrane protein</topology>
    </subcellularLocation>
</comment>
<feature type="transmembrane region" description="Helical" evidence="7">
    <location>
        <begin position="39"/>
        <end position="60"/>
    </location>
</feature>
<dbReference type="Proteomes" id="UP000587527">
    <property type="component" value="Unassembled WGS sequence"/>
</dbReference>
<dbReference type="Pfam" id="PF05977">
    <property type="entry name" value="MFS_3"/>
    <property type="match status" value="1"/>
</dbReference>
<evidence type="ECO:0000256" key="6">
    <source>
        <dbReference type="ARBA" id="ARBA00023136"/>
    </source>
</evidence>
<dbReference type="InterPro" id="IPR010290">
    <property type="entry name" value="TM_effector"/>
</dbReference>
<feature type="transmembrane region" description="Helical" evidence="7">
    <location>
        <begin position="312"/>
        <end position="335"/>
    </location>
</feature>
<dbReference type="PANTHER" id="PTHR23513">
    <property type="entry name" value="INTEGRAL MEMBRANE EFFLUX PROTEIN-RELATED"/>
    <property type="match status" value="1"/>
</dbReference>
<evidence type="ECO:0000313" key="10">
    <source>
        <dbReference type="Proteomes" id="UP000587527"/>
    </source>
</evidence>
<evidence type="ECO:0000313" key="9">
    <source>
        <dbReference type="EMBL" id="MBB5870285.1"/>
    </source>
</evidence>
<comment type="caution">
    <text evidence="9">The sequence shown here is derived from an EMBL/GenBank/DDBJ whole genome shotgun (WGS) entry which is preliminary data.</text>
</comment>
<reference evidence="9 10" key="1">
    <citation type="submission" date="2020-08" db="EMBL/GenBank/DDBJ databases">
        <title>Sequencing the genomes of 1000 actinobacteria strains.</title>
        <authorList>
            <person name="Klenk H.-P."/>
        </authorList>
    </citation>
    <scope>NUCLEOTIDE SEQUENCE [LARGE SCALE GENOMIC DNA]</scope>
    <source>
        <strain evidence="9 10">DSM 45362</strain>
    </source>
</reference>
<organism evidence="9 10">
    <name type="scientific">Allocatelliglobosispora scoriae</name>
    <dbReference type="NCBI Taxonomy" id="643052"/>
    <lineage>
        <taxon>Bacteria</taxon>
        <taxon>Bacillati</taxon>
        <taxon>Actinomycetota</taxon>
        <taxon>Actinomycetes</taxon>
        <taxon>Micromonosporales</taxon>
        <taxon>Micromonosporaceae</taxon>
        <taxon>Allocatelliglobosispora</taxon>
    </lineage>
</organism>
<feature type="transmembrane region" description="Helical" evidence="7">
    <location>
        <begin position="375"/>
        <end position="396"/>
    </location>
</feature>
<accession>A0A841BRF7</accession>
<dbReference type="InterPro" id="IPR036259">
    <property type="entry name" value="MFS_trans_sf"/>
</dbReference>
<name>A0A841BRF7_9ACTN</name>
<gene>
    <name evidence="9" type="ORF">F4553_003664</name>
</gene>
<feature type="transmembrane region" description="Helical" evidence="7">
    <location>
        <begin position="258"/>
        <end position="279"/>
    </location>
</feature>
<keyword evidence="3" id="KW-1003">Cell membrane</keyword>
<keyword evidence="4 7" id="KW-0812">Transmembrane</keyword>
<keyword evidence="6 7" id="KW-0472">Membrane</keyword>
<evidence type="ECO:0000256" key="7">
    <source>
        <dbReference type="SAM" id="Phobius"/>
    </source>
</evidence>
<evidence type="ECO:0000259" key="8">
    <source>
        <dbReference type="PROSITE" id="PS50850"/>
    </source>
</evidence>
<dbReference type="PROSITE" id="PS50850">
    <property type="entry name" value="MFS"/>
    <property type="match status" value="1"/>
</dbReference>
<feature type="transmembrane region" description="Helical" evidence="7">
    <location>
        <begin position="347"/>
        <end position="369"/>
    </location>
</feature>
<sequence>MRRLAGLVGLLTAEAISLFGSRMTAVALPWLVLVTTGSATKTGLVALTEMLPYVIASAAGGPLIDRLGARRISVVVDVLSAALVAAVPLLHHLGRLDFGLLLGLVGVIGLVRGFGDSAKRVLLPAAIAESGVEMTRAVSLYDGIARAATLVGAPLAGVLAATFGAVDVLLIDAASFAVAAFIIGGLVRNRPTDEPSGSAEPAEPYFTALRTGLGFVRREPLTLGIVLMLFATNLFDQAYTTVFVPVWSRDVFGSPAGIGLLAGVFALGAVAGNAAYTLVAPRWPRLGPFAVGFLIGGAPRFLVMALDSPVWTVVAMAATAGVAISVVNPILSAVSYEVIPERLQARVFGLVTAAAWAGIPAGSLLGGLLVDLVSLRAGLLITGLIYLAVTLVPFFGKRWRRMDAGRGSPGAAEPAVEREVVAV</sequence>
<feature type="transmembrane region" description="Helical" evidence="7">
    <location>
        <begin position="144"/>
        <end position="163"/>
    </location>
</feature>
<evidence type="ECO:0000256" key="3">
    <source>
        <dbReference type="ARBA" id="ARBA00022475"/>
    </source>
</evidence>
<evidence type="ECO:0000256" key="1">
    <source>
        <dbReference type="ARBA" id="ARBA00004651"/>
    </source>
</evidence>
<dbReference type="AlphaFoldDB" id="A0A841BRF7"/>
<feature type="transmembrane region" description="Helical" evidence="7">
    <location>
        <begin position="169"/>
        <end position="187"/>
    </location>
</feature>
<keyword evidence="2" id="KW-0813">Transport</keyword>
<proteinExistence type="predicted"/>
<dbReference type="GO" id="GO:0022857">
    <property type="term" value="F:transmembrane transporter activity"/>
    <property type="evidence" value="ECO:0007669"/>
    <property type="project" value="InterPro"/>
</dbReference>
<keyword evidence="5 7" id="KW-1133">Transmembrane helix</keyword>
<protein>
    <submittedName>
        <fullName evidence="9">MFS family permease</fullName>
    </submittedName>
</protein>
<dbReference type="RefSeq" id="WP_184837570.1">
    <property type="nucleotide sequence ID" value="NZ_JACHMN010000002.1"/>
</dbReference>
<dbReference type="EMBL" id="JACHMN010000002">
    <property type="protein sequence ID" value="MBB5870285.1"/>
    <property type="molecule type" value="Genomic_DNA"/>
</dbReference>
<feature type="domain" description="Major facilitator superfamily (MFS) profile" evidence="8">
    <location>
        <begin position="1"/>
        <end position="400"/>
    </location>
</feature>
<feature type="transmembrane region" description="Helical" evidence="7">
    <location>
        <begin position="286"/>
        <end position="306"/>
    </location>
</feature>
<evidence type="ECO:0000256" key="2">
    <source>
        <dbReference type="ARBA" id="ARBA00022448"/>
    </source>
</evidence>
<feature type="transmembrane region" description="Helical" evidence="7">
    <location>
        <begin position="96"/>
        <end position="114"/>
    </location>
</feature>
<dbReference type="SUPFAM" id="SSF103473">
    <property type="entry name" value="MFS general substrate transporter"/>
    <property type="match status" value="1"/>
</dbReference>
<dbReference type="PANTHER" id="PTHR23513:SF6">
    <property type="entry name" value="MAJOR FACILITATOR SUPERFAMILY ASSOCIATED DOMAIN-CONTAINING PROTEIN"/>
    <property type="match status" value="1"/>
</dbReference>
<evidence type="ECO:0000256" key="4">
    <source>
        <dbReference type="ARBA" id="ARBA00022692"/>
    </source>
</evidence>
<evidence type="ECO:0000256" key="5">
    <source>
        <dbReference type="ARBA" id="ARBA00022989"/>
    </source>
</evidence>
<dbReference type="CDD" id="cd06173">
    <property type="entry name" value="MFS_MefA_like"/>
    <property type="match status" value="1"/>
</dbReference>
<keyword evidence="10" id="KW-1185">Reference proteome</keyword>
<dbReference type="Gene3D" id="1.20.1250.20">
    <property type="entry name" value="MFS general substrate transporter like domains"/>
    <property type="match status" value="1"/>
</dbReference>
<feature type="transmembrane region" description="Helical" evidence="7">
    <location>
        <begin position="72"/>
        <end position="90"/>
    </location>
</feature>
<feature type="transmembrane region" description="Helical" evidence="7">
    <location>
        <begin position="220"/>
        <end position="238"/>
    </location>
</feature>
<dbReference type="GO" id="GO:0005886">
    <property type="term" value="C:plasma membrane"/>
    <property type="evidence" value="ECO:0007669"/>
    <property type="project" value="UniProtKB-SubCell"/>
</dbReference>
<dbReference type="InterPro" id="IPR020846">
    <property type="entry name" value="MFS_dom"/>
</dbReference>